<dbReference type="PATRIC" id="fig|1107311.3.peg.1799"/>
<dbReference type="STRING" id="1107311.Q767_10840"/>
<comment type="caution">
    <text evidence="2">The sequence shown here is derived from an EMBL/GenBank/DDBJ whole genome shotgun (WGS) entry which is preliminary data.</text>
</comment>
<keyword evidence="1" id="KW-0732">Signal</keyword>
<keyword evidence="3" id="KW-1185">Reference proteome</keyword>
<evidence type="ECO:0000313" key="3">
    <source>
        <dbReference type="Proteomes" id="UP000030149"/>
    </source>
</evidence>
<protein>
    <recommendedName>
        <fullName evidence="4">Haem-binding uptake Tiki superfamily ChaN domain-containing protein</fullName>
    </recommendedName>
</protein>
<dbReference type="eggNOG" id="ENOG502Z7PQ">
    <property type="taxonomic scope" value="Bacteria"/>
</dbReference>
<proteinExistence type="predicted"/>
<organism evidence="2 3">
    <name type="scientific">Flavobacterium enshiense DK69</name>
    <dbReference type="NCBI Taxonomy" id="1107311"/>
    <lineage>
        <taxon>Bacteria</taxon>
        <taxon>Pseudomonadati</taxon>
        <taxon>Bacteroidota</taxon>
        <taxon>Flavobacteriia</taxon>
        <taxon>Flavobacteriales</taxon>
        <taxon>Flavobacteriaceae</taxon>
        <taxon>Flavobacterium</taxon>
    </lineage>
</organism>
<reference evidence="2 3" key="2">
    <citation type="journal article" date="2015" name="Stand. Genomic Sci.">
        <title>High quality draft genomic sequence of Flavobacterium enshiense DK69(T) and comparison among Flavobacterium genomes.</title>
        <authorList>
            <person name="Zeng Z."/>
            <person name="Chen C."/>
            <person name="Du H."/>
            <person name="Wang G."/>
            <person name="Li M."/>
        </authorList>
    </citation>
    <scope>NUCLEOTIDE SEQUENCE [LARGE SCALE GENOMIC DNA]</scope>
    <source>
        <strain evidence="2 3">DK69</strain>
    </source>
</reference>
<sequence length="510" mass="59356">MKKISLFIVIILLNSCSSSISPYFESNKYINEDNWVINDNLQFSHESYGDVNFLKDKSSLKRHLKTAKFHYDNILVYGKTWIDPIYEYYILVDSKKTLNKSADYFQKDTLINNHKFTFIGIPLDKHNPADDFNKLSKKITSGTDYTKKLPSLFDIIRSNKSSNQFLKGLTEFNNYPSHTKAENWNKLQMQLTFASFLGQNNTYNKLIKQWSPNKTNDTIAALIKQKSINGLQDVEREILEIAKDEKIIMFNENHFYPNHRILVTQLLPDLKKAGFNYIALETLAEKQDSILNNGGKLDMESGFYTREQHFAELIRTAQELGFHFVTYENFEKVKDRETSQADNLYNATFAKDSNARVLVLAGISHIMEEPDSNEKKWMAALFKEKYGINTITFSQTDLNSYSNLTESVTLLKSVDLDKKYQTTDYKIINNLPFKENKGNFSYKNNHSKNVQATLYFDEELLKSTDYSKKVPYRCYLLEKNETFSMTLSNSKMRLMVFDEDGKMLENKIVN</sequence>
<gene>
    <name evidence="2" type="ORF">Q767_10840</name>
</gene>
<dbReference type="Proteomes" id="UP000030149">
    <property type="component" value="Unassembled WGS sequence"/>
</dbReference>
<evidence type="ECO:0000256" key="1">
    <source>
        <dbReference type="SAM" id="SignalP"/>
    </source>
</evidence>
<evidence type="ECO:0008006" key="4">
    <source>
        <dbReference type="Google" id="ProtNLM"/>
    </source>
</evidence>
<feature type="chain" id="PRO_5004750340" description="Haem-binding uptake Tiki superfamily ChaN domain-containing protein" evidence="1">
    <location>
        <begin position="21"/>
        <end position="510"/>
    </location>
</feature>
<name>V6S7A1_9FLAO</name>
<dbReference type="OrthoDB" id="277629at2"/>
<reference evidence="3" key="1">
    <citation type="submission" date="2013-09" db="EMBL/GenBank/DDBJ databases">
        <authorList>
            <person name="Zeng Z."/>
            <person name="Chen C."/>
        </authorList>
    </citation>
    <scope>NUCLEOTIDE SEQUENCE [LARGE SCALE GENOMIC DNA]</scope>
    <source>
        <strain evidence="3">DK69</strain>
    </source>
</reference>
<dbReference type="EMBL" id="JRLZ01000009">
    <property type="protein sequence ID" value="KGO95704.1"/>
    <property type="molecule type" value="Genomic_DNA"/>
</dbReference>
<feature type="signal peptide" evidence="1">
    <location>
        <begin position="1"/>
        <end position="20"/>
    </location>
</feature>
<dbReference type="AlphaFoldDB" id="V6S7A1"/>
<accession>V6S7A1</accession>
<dbReference type="RefSeq" id="WP_023573820.1">
    <property type="nucleotide sequence ID" value="NZ_AVCS01000013.1"/>
</dbReference>
<evidence type="ECO:0000313" key="2">
    <source>
        <dbReference type="EMBL" id="KGO95704.1"/>
    </source>
</evidence>